<dbReference type="GO" id="GO:0006284">
    <property type="term" value="P:base-excision repair"/>
    <property type="evidence" value="ECO:0007669"/>
    <property type="project" value="InterPro"/>
</dbReference>
<dbReference type="PANTHER" id="PTHR42944:SF1">
    <property type="entry name" value="ADENINE DNA GLYCOSYLASE"/>
    <property type="match status" value="1"/>
</dbReference>
<name>A0A2M8G9G6_9BACT</name>
<dbReference type="GO" id="GO:0046872">
    <property type="term" value="F:metal ion binding"/>
    <property type="evidence" value="ECO:0007669"/>
    <property type="project" value="UniProtKB-KW"/>
</dbReference>
<keyword evidence="3" id="KW-0479">Metal-binding</keyword>
<comment type="similarity">
    <text evidence="2">Belongs to the Nth/MutY family.</text>
</comment>
<dbReference type="InterPro" id="IPR023170">
    <property type="entry name" value="HhH_base_excis_C"/>
</dbReference>
<keyword evidence="8" id="KW-0234">DNA repair</keyword>
<dbReference type="Proteomes" id="UP000229041">
    <property type="component" value="Unassembled WGS sequence"/>
</dbReference>
<dbReference type="InterPro" id="IPR044298">
    <property type="entry name" value="MIG/MutY"/>
</dbReference>
<dbReference type="GO" id="GO:0006298">
    <property type="term" value="P:mismatch repair"/>
    <property type="evidence" value="ECO:0007669"/>
    <property type="project" value="TreeGrafter"/>
</dbReference>
<dbReference type="Gene3D" id="1.10.1670.10">
    <property type="entry name" value="Helix-hairpin-Helix base-excision DNA repair enzymes (C-terminal)"/>
    <property type="match status" value="1"/>
</dbReference>
<dbReference type="CDD" id="cd00056">
    <property type="entry name" value="ENDO3c"/>
    <property type="match status" value="1"/>
</dbReference>
<dbReference type="GO" id="GO:0051536">
    <property type="term" value="F:iron-sulfur cluster binding"/>
    <property type="evidence" value="ECO:0007669"/>
    <property type="project" value="UniProtKB-KW"/>
</dbReference>
<gene>
    <name evidence="11" type="ORF">CO014_00200</name>
</gene>
<dbReference type="GO" id="GO:0034039">
    <property type="term" value="F:8-oxo-7,8-dihydroguanine DNA N-glycosylase activity"/>
    <property type="evidence" value="ECO:0007669"/>
    <property type="project" value="TreeGrafter"/>
</dbReference>
<dbReference type="GO" id="GO:0000701">
    <property type="term" value="F:purine-specific mismatch base pair DNA N-glycosylase activity"/>
    <property type="evidence" value="ECO:0007669"/>
    <property type="project" value="TreeGrafter"/>
</dbReference>
<dbReference type="GO" id="GO:0032357">
    <property type="term" value="F:oxidized purine DNA binding"/>
    <property type="evidence" value="ECO:0007669"/>
    <property type="project" value="TreeGrafter"/>
</dbReference>
<evidence type="ECO:0000256" key="2">
    <source>
        <dbReference type="ARBA" id="ARBA00008343"/>
    </source>
</evidence>
<keyword evidence="5" id="KW-0378">Hydrolase</keyword>
<dbReference type="AlphaFoldDB" id="A0A2M8G9G6"/>
<evidence type="ECO:0000256" key="4">
    <source>
        <dbReference type="ARBA" id="ARBA00022763"/>
    </source>
</evidence>
<evidence type="ECO:0000256" key="5">
    <source>
        <dbReference type="ARBA" id="ARBA00022801"/>
    </source>
</evidence>
<dbReference type="SMART" id="SM00478">
    <property type="entry name" value="ENDO3c"/>
    <property type="match status" value="1"/>
</dbReference>
<proteinExistence type="inferred from homology"/>
<evidence type="ECO:0000256" key="9">
    <source>
        <dbReference type="ARBA" id="ARBA00023295"/>
    </source>
</evidence>
<dbReference type="SUPFAM" id="SSF48150">
    <property type="entry name" value="DNA-glycosylase"/>
    <property type="match status" value="1"/>
</dbReference>
<keyword evidence="7" id="KW-0411">Iron-sulfur</keyword>
<keyword evidence="4" id="KW-0227">DNA damage</keyword>
<evidence type="ECO:0000256" key="1">
    <source>
        <dbReference type="ARBA" id="ARBA00001966"/>
    </source>
</evidence>
<accession>A0A2M8G9G6</accession>
<dbReference type="InterPro" id="IPR004036">
    <property type="entry name" value="Endonuclease-III-like_CS2"/>
</dbReference>
<keyword evidence="6" id="KW-0408">Iron</keyword>
<dbReference type="PROSITE" id="PS01155">
    <property type="entry name" value="ENDONUCLEASE_III_2"/>
    <property type="match status" value="1"/>
</dbReference>
<comment type="cofactor">
    <cofactor evidence="1">
        <name>[4Fe-4S] cluster</name>
        <dbReference type="ChEBI" id="CHEBI:49883"/>
    </cofactor>
</comment>
<organism evidence="11 12">
    <name type="scientific">Candidatus Tagabacteria bacterium CG_4_8_14_3_um_filter_41_8</name>
    <dbReference type="NCBI Taxonomy" id="1975018"/>
    <lineage>
        <taxon>Bacteria</taxon>
        <taxon>Candidatus Tagaibacteriota</taxon>
    </lineage>
</organism>
<feature type="domain" description="HhH-GPD" evidence="10">
    <location>
        <begin position="45"/>
        <end position="197"/>
    </location>
</feature>
<evidence type="ECO:0000256" key="6">
    <source>
        <dbReference type="ARBA" id="ARBA00023004"/>
    </source>
</evidence>
<evidence type="ECO:0000256" key="7">
    <source>
        <dbReference type="ARBA" id="ARBA00023014"/>
    </source>
</evidence>
<dbReference type="InterPro" id="IPR011257">
    <property type="entry name" value="DNA_glycosylase"/>
</dbReference>
<evidence type="ECO:0000313" key="12">
    <source>
        <dbReference type="Proteomes" id="UP000229041"/>
    </source>
</evidence>
<dbReference type="InterPro" id="IPR003265">
    <property type="entry name" value="HhH-GPD_domain"/>
</dbReference>
<reference evidence="12" key="1">
    <citation type="submission" date="2017-09" db="EMBL/GenBank/DDBJ databases">
        <title>Depth-based differentiation of microbial function through sediment-hosted aquifers and enrichment of novel symbionts in the deep terrestrial subsurface.</title>
        <authorList>
            <person name="Probst A.J."/>
            <person name="Ladd B."/>
            <person name="Jarett J.K."/>
            <person name="Geller-Mcgrath D.E."/>
            <person name="Sieber C.M.K."/>
            <person name="Emerson J.B."/>
            <person name="Anantharaman K."/>
            <person name="Thomas B.C."/>
            <person name="Malmstrom R."/>
            <person name="Stieglmeier M."/>
            <person name="Klingl A."/>
            <person name="Woyke T."/>
            <person name="Ryan C.M."/>
            <person name="Banfield J.F."/>
        </authorList>
    </citation>
    <scope>NUCLEOTIDE SEQUENCE [LARGE SCALE GENOMIC DNA]</scope>
</reference>
<protein>
    <recommendedName>
        <fullName evidence="10">HhH-GPD domain-containing protein</fullName>
    </recommendedName>
</protein>
<sequence>MLSTADKKKIRDFRRRLFVWGKRYCRDFSWRRNPTSYNILIAEFFLQRTKAPQAEKQFQLFIKRYPNFSALKGSSLVELKKYLEPLGLRKRIPVFRKLIKVINKRFAGNVPEEYDDLVSLPGIGDYTASAIEIFALNRRKALVDANTIRIFSCLLGKKISREEGKRSKLIRECAEYFSSLGRDFRKANWLLLDYGATKTGRK</sequence>
<dbReference type="GO" id="GO:0035485">
    <property type="term" value="F:adenine/guanine mispair binding"/>
    <property type="evidence" value="ECO:0007669"/>
    <property type="project" value="TreeGrafter"/>
</dbReference>
<comment type="caution">
    <text evidence="11">The sequence shown here is derived from an EMBL/GenBank/DDBJ whole genome shotgun (WGS) entry which is preliminary data.</text>
</comment>
<keyword evidence="9" id="KW-0326">Glycosidase</keyword>
<evidence type="ECO:0000313" key="11">
    <source>
        <dbReference type="EMBL" id="PJC70169.1"/>
    </source>
</evidence>
<evidence type="ECO:0000259" key="10">
    <source>
        <dbReference type="SMART" id="SM00478"/>
    </source>
</evidence>
<dbReference type="Gene3D" id="1.10.340.30">
    <property type="entry name" value="Hypothetical protein, domain 2"/>
    <property type="match status" value="1"/>
</dbReference>
<evidence type="ECO:0000256" key="8">
    <source>
        <dbReference type="ARBA" id="ARBA00023204"/>
    </source>
</evidence>
<dbReference type="EMBL" id="PFQR01000005">
    <property type="protein sequence ID" value="PJC70169.1"/>
    <property type="molecule type" value="Genomic_DNA"/>
</dbReference>
<evidence type="ECO:0000256" key="3">
    <source>
        <dbReference type="ARBA" id="ARBA00022723"/>
    </source>
</evidence>
<dbReference type="PANTHER" id="PTHR42944">
    <property type="entry name" value="ADENINE DNA GLYCOSYLASE"/>
    <property type="match status" value="1"/>
</dbReference>